<dbReference type="SUPFAM" id="SSF75005">
    <property type="entry name" value="Arabinanase/levansucrase/invertase"/>
    <property type="match status" value="1"/>
</dbReference>
<feature type="region of interest" description="Disordered" evidence="4">
    <location>
        <begin position="35"/>
        <end position="230"/>
    </location>
</feature>
<dbReference type="InterPro" id="IPR029190">
    <property type="entry name" value="Rrp14/SURF6_C"/>
</dbReference>
<dbReference type="AlphaFoldDB" id="L8WQJ4"/>
<dbReference type="PANTHER" id="PTHR22925:SF3">
    <property type="entry name" value="GLYCOSYL HYDROLASE FAMILY PROTEIN 43"/>
    <property type="match status" value="1"/>
</dbReference>
<keyword evidence="2" id="KW-0378">Hydrolase</keyword>
<dbReference type="EMBL" id="AFRT01002116">
    <property type="protein sequence ID" value="ELU38614.1"/>
    <property type="molecule type" value="Genomic_DNA"/>
</dbReference>
<sequence>MPITPSHELRASLERHNKAFETLLQLIPAKYYLPQEQEDDNIGTKYQKNKKKQVAPKQAFKEATKKARRDKLDPANNKSILEIQREAAGLQDSASSNAKQKGKHKATEDEDSDDPDVEMADLSDAPRDSSTTPQAMPSYESISTVRAKLHARIDSLKKERGAPTGEPGSRDELLEEQRRKRGLLREKRRQATRERKRNEEAGKQKKSNTQERDKVPDPVTGGSSSGATNVTFSAIASSGGPAKAKKYATVADPRAALSQLNSRNEKLASLPTEKREAIEERSRWEKAEIRAEGGKVHDDPARLKKAAKRKEKEKSKSKLEWDKRKEVLAANMAAKQKKRSDNIAQRNERRNDARKGIKPKTGKARPGFEGKRTFGSKKGSESPGASPNGLHRDMLIMRYIASLRPADAATLQIVPAATWTAGSAFQSINCYSSTNLVEWKYVGALLTLQSSGDLGPSRVVERPKVKVSFEGSPSIDSQTTRQYVLYMHIDSSNYGEAKVGVATGSSVCGSYTYRGSFRPLGYESRDMGLYKDTDGTAYLLTEDRANGLRIDKLSADYLSVVSNVYTWAEKYESPAVIKSSAGVYFMFASQLTGWNTNDNMYSTSTSLSGPWSSWKTFAPAGSRTWDSQTTFVLPIGNNFIYMGDRWFSNNLMRSTYVWLPLTISGTTASMPTNYVNWVVDVNTGAMGPGPGENWYEAESASLRCSGTSAVGYIGGSGNGVLTFNNVATNAATRTTLRIKHLNGDTAQRYGTITVNGVAQTVAFLPTTDGQTPGSSVVHVNLNSGSSNTVSIAGYNGGYAADVDRLMVSR</sequence>
<dbReference type="GO" id="GO:0004553">
    <property type="term" value="F:hydrolase activity, hydrolyzing O-glycosyl compounds"/>
    <property type="evidence" value="ECO:0007669"/>
    <property type="project" value="InterPro"/>
</dbReference>
<dbReference type="CDD" id="cd04081">
    <property type="entry name" value="CBM35_galactosidase-like"/>
    <property type="match status" value="1"/>
</dbReference>
<dbReference type="Gene3D" id="2.115.10.20">
    <property type="entry name" value="Glycosyl hydrolase domain, family 43"/>
    <property type="match status" value="1"/>
</dbReference>
<comment type="caution">
    <text evidence="7">The sequence shown here is derived from an EMBL/GenBank/DDBJ whole genome shotgun (WGS) entry which is preliminary data.</text>
</comment>
<evidence type="ECO:0000256" key="4">
    <source>
        <dbReference type="SAM" id="MobiDB-lite"/>
    </source>
</evidence>
<keyword evidence="8" id="KW-1185">Reference proteome</keyword>
<dbReference type="CDD" id="cd18821">
    <property type="entry name" value="GH43_Pc3Gal43A-like"/>
    <property type="match status" value="1"/>
</dbReference>
<dbReference type="InterPro" id="IPR029188">
    <property type="entry name" value="Rrp14_N"/>
</dbReference>
<feature type="compositionally biased region" description="Basic and acidic residues" evidence="4">
    <location>
        <begin position="310"/>
        <end position="327"/>
    </location>
</feature>
<accession>L8WQJ4</accession>
<feature type="compositionally biased region" description="Polar residues" evidence="4">
    <location>
        <begin position="221"/>
        <end position="230"/>
    </location>
</feature>
<feature type="domain" description="Ribosomal RNA-processing protein 14/surfeit locus protein 6 C-terminal" evidence="5">
    <location>
        <begin position="174"/>
        <end position="355"/>
    </location>
</feature>
<feature type="compositionally biased region" description="Basic and acidic residues" evidence="4">
    <location>
        <begin position="151"/>
        <end position="161"/>
    </location>
</feature>
<keyword evidence="3" id="KW-0326">Glycosidase</keyword>
<feature type="compositionally biased region" description="Acidic residues" evidence="4">
    <location>
        <begin position="108"/>
        <end position="121"/>
    </location>
</feature>
<dbReference type="Proteomes" id="UP000011668">
    <property type="component" value="Unassembled WGS sequence"/>
</dbReference>
<feature type="compositionally biased region" description="Basic and acidic residues" evidence="4">
    <location>
        <begin position="168"/>
        <end position="216"/>
    </location>
</feature>
<dbReference type="Pfam" id="PF04616">
    <property type="entry name" value="Glyco_hydro_43"/>
    <property type="match status" value="1"/>
</dbReference>
<evidence type="ECO:0000256" key="2">
    <source>
        <dbReference type="ARBA" id="ARBA00022801"/>
    </source>
</evidence>
<dbReference type="Gene3D" id="2.60.120.260">
    <property type="entry name" value="Galactose-binding domain-like"/>
    <property type="match status" value="1"/>
</dbReference>
<dbReference type="GO" id="GO:0005975">
    <property type="term" value="P:carbohydrate metabolic process"/>
    <property type="evidence" value="ECO:0007669"/>
    <property type="project" value="InterPro"/>
</dbReference>
<feature type="compositionally biased region" description="Basic and acidic residues" evidence="4">
    <location>
        <begin position="272"/>
        <end position="302"/>
    </location>
</feature>
<feature type="domain" description="Ribosomal RNA-processing protein 14 N-terminal" evidence="6">
    <location>
        <begin position="12"/>
        <end position="75"/>
    </location>
</feature>
<dbReference type="InterPro" id="IPR006710">
    <property type="entry name" value="Glyco_hydro_43"/>
</dbReference>
<name>L8WQJ4_THACA</name>
<evidence type="ECO:0000313" key="8">
    <source>
        <dbReference type="Proteomes" id="UP000011668"/>
    </source>
</evidence>
<feature type="compositionally biased region" description="Basic and acidic residues" evidence="4">
    <location>
        <begin position="346"/>
        <end position="355"/>
    </location>
</feature>
<dbReference type="OrthoDB" id="9970295at2759"/>
<evidence type="ECO:0000256" key="1">
    <source>
        <dbReference type="ARBA" id="ARBA00009865"/>
    </source>
</evidence>
<evidence type="ECO:0000259" key="5">
    <source>
        <dbReference type="Pfam" id="PF04935"/>
    </source>
</evidence>
<evidence type="ECO:0000313" key="7">
    <source>
        <dbReference type="EMBL" id="ELU38614.1"/>
    </source>
</evidence>
<evidence type="ECO:0000259" key="6">
    <source>
        <dbReference type="Pfam" id="PF15459"/>
    </source>
</evidence>
<dbReference type="HOGENOM" id="CLU_348566_0_0_1"/>
<reference evidence="7 8" key="1">
    <citation type="journal article" date="2013" name="Nat. Commun.">
        <title>The evolution and pathogenic mechanisms of the rice sheath blight pathogen.</title>
        <authorList>
            <person name="Zheng A."/>
            <person name="Lin R."/>
            <person name="Xu L."/>
            <person name="Qin P."/>
            <person name="Tang C."/>
            <person name="Ai P."/>
            <person name="Zhang D."/>
            <person name="Liu Y."/>
            <person name="Sun Z."/>
            <person name="Feng H."/>
            <person name="Wang Y."/>
            <person name="Chen Y."/>
            <person name="Liang X."/>
            <person name="Fu R."/>
            <person name="Li Q."/>
            <person name="Zhang J."/>
            <person name="Yu X."/>
            <person name="Xie Z."/>
            <person name="Ding L."/>
            <person name="Guan P."/>
            <person name="Tang J."/>
            <person name="Liang Y."/>
            <person name="Wang S."/>
            <person name="Deng Q."/>
            <person name="Li S."/>
            <person name="Zhu J."/>
            <person name="Wang L."/>
            <person name="Liu H."/>
            <person name="Li P."/>
        </authorList>
    </citation>
    <scope>NUCLEOTIDE SEQUENCE [LARGE SCALE GENOMIC DNA]</scope>
    <source>
        <strain evidence="8">AG-1 IA</strain>
    </source>
</reference>
<feature type="compositionally biased region" description="Basic and acidic residues" evidence="4">
    <location>
        <begin position="59"/>
        <end position="73"/>
    </location>
</feature>
<feature type="compositionally biased region" description="Polar residues" evidence="4">
    <location>
        <begin position="128"/>
        <end position="144"/>
    </location>
</feature>
<dbReference type="STRING" id="983506.L8WQJ4"/>
<feature type="region of interest" description="Disordered" evidence="4">
    <location>
        <begin position="258"/>
        <end position="389"/>
    </location>
</feature>
<proteinExistence type="inferred from homology"/>
<evidence type="ECO:0000256" key="3">
    <source>
        <dbReference type="ARBA" id="ARBA00023295"/>
    </source>
</evidence>
<dbReference type="Pfam" id="PF04935">
    <property type="entry name" value="SURF6"/>
    <property type="match status" value="1"/>
</dbReference>
<dbReference type="PANTHER" id="PTHR22925">
    <property type="entry name" value="GLYCOSYL HYDROLASE 43 FAMILY MEMBER"/>
    <property type="match status" value="1"/>
</dbReference>
<protein>
    <submittedName>
        <fullName evidence="7">Galactan 1,3-beta-galactosidase</fullName>
    </submittedName>
</protein>
<dbReference type="InterPro" id="IPR023296">
    <property type="entry name" value="Glyco_hydro_beta-prop_sf"/>
</dbReference>
<comment type="similarity">
    <text evidence="1">Belongs to the glycosyl hydrolase 43 family.</text>
</comment>
<organism evidence="7 8">
    <name type="scientific">Thanatephorus cucumeris (strain AG1-IA)</name>
    <name type="common">Rice sheath blight fungus</name>
    <name type="synonym">Rhizoctonia solani</name>
    <dbReference type="NCBI Taxonomy" id="983506"/>
    <lineage>
        <taxon>Eukaryota</taxon>
        <taxon>Fungi</taxon>
        <taxon>Dikarya</taxon>
        <taxon>Basidiomycota</taxon>
        <taxon>Agaricomycotina</taxon>
        <taxon>Agaricomycetes</taxon>
        <taxon>Cantharellales</taxon>
        <taxon>Ceratobasidiaceae</taxon>
        <taxon>Rhizoctonia</taxon>
        <taxon>Rhizoctonia solani AG-1</taxon>
    </lineage>
</organism>
<gene>
    <name evidence="7" type="ORF">AG1IA_07341</name>
</gene>
<dbReference type="Pfam" id="PF15459">
    <property type="entry name" value="RRP14"/>
    <property type="match status" value="1"/>
</dbReference>